<evidence type="ECO:0000256" key="2">
    <source>
        <dbReference type="ARBA" id="ARBA00010320"/>
    </source>
</evidence>
<keyword evidence="4" id="KW-0812">Transmembrane</keyword>
<evidence type="ECO:0000259" key="12">
    <source>
        <dbReference type="Pfam" id="PF10443"/>
    </source>
</evidence>
<protein>
    <recommendedName>
        <fullName evidence="3 10">Mitochondrial escape protein 2</fullName>
    </recommendedName>
</protein>
<dbReference type="GO" id="GO:0006397">
    <property type="term" value="P:mRNA processing"/>
    <property type="evidence" value="ECO:0007669"/>
    <property type="project" value="UniProtKB-UniRule"/>
</dbReference>
<evidence type="ECO:0000256" key="3">
    <source>
        <dbReference type="ARBA" id="ARBA00020222"/>
    </source>
</evidence>
<dbReference type="PANTHER" id="PTHR32198:SF2">
    <property type="entry name" value="MITOCHONDRIAL ESCAPE PROTEIN 2"/>
    <property type="match status" value="1"/>
</dbReference>
<keyword evidence="7 10" id="KW-0496">Mitochondrion</keyword>
<evidence type="ECO:0000256" key="1">
    <source>
        <dbReference type="ARBA" id="ARBA00004434"/>
    </source>
</evidence>
<dbReference type="Pfam" id="PF10443">
    <property type="entry name" value="RNA12"/>
    <property type="match status" value="1"/>
</dbReference>
<name>A0AAD5YEA5_9APHY</name>
<dbReference type="AlphaFoldDB" id="A0AAD5YEA5"/>
<evidence type="ECO:0000256" key="4">
    <source>
        <dbReference type="ARBA" id="ARBA00022692"/>
    </source>
</evidence>
<reference evidence="13" key="1">
    <citation type="submission" date="2022-07" db="EMBL/GenBank/DDBJ databases">
        <title>Genome Sequence of Physisporinus lineatus.</title>
        <authorList>
            <person name="Buettner E."/>
        </authorList>
    </citation>
    <scope>NUCLEOTIDE SEQUENCE</scope>
    <source>
        <strain evidence="13">VT162</strain>
    </source>
</reference>
<dbReference type="GO" id="GO:0003723">
    <property type="term" value="F:RNA binding"/>
    <property type="evidence" value="ECO:0007669"/>
    <property type="project" value="UniProtKB-UniRule"/>
</dbReference>
<keyword evidence="14" id="KW-1185">Reference proteome</keyword>
<keyword evidence="10" id="KW-0694">RNA-binding</keyword>
<dbReference type="InterPro" id="IPR035979">
    <property type="entry name" value="RBD_domain_sf"/>
</dbReference>
<dbReference type="InterPro" id="IPR027417">
    <property type="entry name" value="P-loop_NTPase"/>
</dbReference>
<evidence type="ECO:0000256" key="5">
    <source>
        <dbReference type="ARBA" id="ARBA00022792"/>
    </source>
</evidence>
<evidence type="ECO:0000256" key="9">
    <source>
        <dbReference type="ARBA" id="ARBA00025276"/>
    </source>
</evidence>
<dbReference type="SUPFAM" id="SSF54928">
    <property type="entry name" value="RNA-binding domain, RBD"/>
    <property type="match status" value="1"/>
</dbReference>
<proteinExistence type="inferred from homology"/>
<organism evidence="13 14">
    <name type="scientific">Meripilus lineatus</name>
    <dbReference type="NCBI Taxonomy" id="2056292"/>
    <lineage>
        <taxon>Eukaryota</taxon>
        <taxon>Fungi</taxon>
        <taxon>Dikarya</taxon>
        <taxon>Basidiomycota</taxon>
        <taxon>Agaricomycotina</taxon>
        <taxon>Agaricomycetes</taxon>
        <taxon>Polyporales</taxon>
        <taxon>Meripilaceae</taxon>
        <taxon>Meripilus</taxon>
    </lineage>
</organism>
<comment type="function">
    <text evidence="9 10">Plays a role in maintaining the mitochondrial genome and in controlling the mtDNA escape. Involved in the regulation of mtDNA nucleotide structure and number. May have a dispensable role in early maturation of pre-rRNA.</text>
</comment>
<sequence length="903" mass="100152">MSLSRGLTGLARNSLGVARHRTIPSSLRRVGAVGSVRTFADAAATEDSEVVQERNETADGGQEGWLFVDSVFPVRVASWDLRYYIGQLRQEALLSKVKSLVASVHTNELEVLSVEPQIKDGGVFVRFRYTGGADDHAVLESILSDIKKAAAKQGGVPSWSGFKKGDIWLVKGKPWREDLNRFASHIVKISFEGPDVHEETLYEVLRPYGRIVDLTTPTPVPAGMLRSTSVSFRNVRSAAAARNTVHGLVIRSGFSGSVTRLQTSYQVPLQAHVIRDYITSHPRIFLPVLIFLLGTLTYTIFDPMRVLMVEGKMNDWFDYRQFRIYQWIRENTIERLSFASSREDDHNHLYSIRAAWKERQEAERALVTYLSDIPSTVAFIHGPQGSGKSRLLASVLKDSNRKTLTIDINDLTKVTTESALVRGLATQTGYWPVFSFLNSVNQLIDLASVGLIGQKTGLSSSLSDQLKQILEVVGTGLARINKDRKDRDHHHQQSDEARRAEAARISERAKQGTWHDGRLDAVSGNGVMSELGVGDEWLAEKSAGEPFLSFIVSSVGGTSSGDGDSDDDDAEAIRRMRSAEELEAIGSMPVVIIKNFDSKGVGFRREELLNVLAQWAATLAENKIAHVIVISNNRENAKRLAKAFPSPKPLALVTLADADNASALTFVKQRLYDVDLGIKFSKNQTALVERLGGRASDLESLIHKVRSGLTIENAVEDIIIRGASELRKSAFGDDAEDAKGLPWAREQAWFLMKQLSKKPELPYQDILNEFPFKGDEAALRSMEHAELISIGTVNGRPSSIKPGKPIYRYVFDRLVHDNIFEATQDIAFNTSLIKYNEGIIQKCEQEIVVLKDVDAATSVWWGSRAAVDNRREYLLGKMRQAGTKVEIADRQNTQLKKVLAKGG</sequence>
<comment type="caution">
    <text evidence="13">The sequence shown here is derived from an EMBL/GenBank/DDBJ whole genome shotgun (WGS) entry which is preliminary data.</text>
</comment>
<dbReference type="SUPFAM" id="SSF52540">
    <property type="entry name" value="P-loop containing nucleoside triphosphate hydrolases"/>
    <property type="match status" value="1"/>
</dbReference>
<evidence type="ECO:0000256" key="11">
    <source>
        <dbReference type="SAM" id="MobiDB-lite"/>
    </source>
</evidence>
<dbReference type="InterPro" id="IPR039627">
    <property type="entry name" value="Yme2_C"/>
</dbReference>
<feature type="domain" description="Mitochondrial escape protein 2 C-terminal" evidence="12">
    <location>
        <begin position="359"/>
        <end position="852"/>
    </location>
</feature>
<keyword evidence="6" id="KW-1133">Transmembrane helix</keyword>
<comment type="similarity">
    <text evidence="2 10">Belongs to the YME2 family.</text>
</comment>
<evidence type="ECO:0000256" key="10">
    <source>
        <dbReference type="RuleBase" id="RU367108"/>
    </source>
</evidence>
<gene>
    <name evidence="13" type="ORF">NLI96_g10383</name>
</gene>
<keyword evidence="10" id="KW-0507">mRNA processing</keyword>
<evidence type="ECO:0000313" key="14">
    <source>
        <dbReference type="Proteomes" id="UP001212997"/>
    </source>
</evidence>
<evidence type="ECO:0000256" key="7">
    <source>
        <dbReference type="ARBA" id="ARBA00023128"/>
    </source>
</evidence>
<feature type="region of interest" description="Disordered" evidence="11">
    <location>
        <begin position="481"/>
        <end position="512"/>
    </location>
</feature>
<dbReference type="PANTHER" id="PTHR32198">
    <property type="entry name" value="MITOCHONDRIAL ESCAPE PROTEIN 2"/>
    <property type="match status" value="1"/>
</dbReference>
<dbReference type="Proteomes" id="UP001212997">
    <property type="component" value="Unassembled WGS sequence"/>
</dbReference>
<keyword evidence="5 10" id="KW-0999">Mitochondrion inner membrane</keyword>
<dbReference type="GO" id="GO:0005743">
    <property type="term" value="C:mitochondrial inner membrane"/>
    <property type="evidence" value="ECO:0007669"/>
    <property type="project" value="UniProtKB-SubCell"/>
</dbReference>
<comment type="subcellular location">
    <subcellularLocation>
        <location evidence="1 10">Mitochondrion inner membrane</location>
        <topology evidence="1 10">Single-pass membrane protein</topology>
    </subcellularLocation>
</comment>
<keyword evidence="8" id="KW-0472">Membrane</keyword>
<evidence type="ECO:0000256" key="8">
    <source>
        <dbReference type="ARBA" id="ARBA00023136"/>
    </source>
</evidence>
<evidence type="ECO:0000256" key="6">
    <source>
        <dbReference type="ARBA" id="ARBA00022989"/>
    </source>
</evidence>
<evidence type="ECO:0000313" key="13">
    <source>
        <dbReference type="EMBL" id="KAJ3477560.1"/>
    </source>
</evidence>
<dbReference type="InterPro" id="IPR018850">
    <property type="entry name" value="Mt_escape_2_C"/>
</dbReference>
<dbReference type="EMBL" id="JANAWD010000583">
    <property type="protein sequence ID" value="KAJ3477560.1"/>
    <property type="molecule type" value="Genomic_DNA"/>
</dbReference>
<accession>A0AAD5YEA5</accession>